<gene>
    <name evidence="1" type="ORF">A5CPYCFAH4_10640</name>
</gene>
<name>A0ACA8QVN9_9BACT</name>
<dbReference type="Proteomes" id="UP000317465">
    <property type="component" value="Chromosome"/>
</dbReference>
<proteinExistence type="predicted"/>
<accession>A0ACA8QVN9</accession>
<sequence length="432" mass="48693">MPWLGNVEAGNSGFRFVRIDLVEPDAELNLKAVRAILRYRDVPYLGSFRCDDERLNRIWETGAYTVHLNMQEYLWDGVKRDRLVWLGDMHPEVMTVQSVFGGNEVVRRSLDHVRDNTPLPGWMNWIAAYSMWWVIIHRDLYMYEGDLNYLREQQEYMRALLRVLASQMDGDRENLQGGQRLLDWPTSQMPDVIHAGYQALMVMAMEAGAEIGGWLGDRQMQSECRGALRRLRRHVPDHLRNKQAAAMLVLAGLADPGKVCRTVIARGGAEGFSTFYGYYMLEALAEGGLYDEALQIISDYWGAMLDLGATTFWEDLNYAHAAGAARIDEPVPAGKFDIHAESGAYCYKGLRHSLCHGWASGPTPWLSRHVLGIVPLEPGCKSVAVRPHLGHLKWAEGTFPTPWGVIRVRHERGADGKVSTSVSAPDGVRVVR</sequence>
<protein>
    <submittedName>
        <fullName evidence="1">Uncharacterized protein</fullName>
    </submittedName>
</protein>
<evidence type="ECO:0000313" key="1">
    <source>
        <dbReference type="EMBL" id="BBL08840.1"/>
    </source>
</evidence>
<dbReference type="EMBL" id="AP019737">
    <property type="protein sequence ID" value="BBL08840.1"/>
    <property type="molecule type" value="Genomic_DNA"/>
</dbReference>
<organism evidence="1 2">
    <name type="scientific">Alistipes onderdonkii subsp. vulgaris</name>
    <dbReference type="NCBI Taxonomy" id="2585117"/>
    <lineage>
        <taxon>Bacteria</taxon>
        <taxon>Pseudomonadati</taxon>
        <taxon>Bacteroidota</taxon>
        <taxon>Bacteroidia</taxon>
        <taxon>Bacteroidales</taxon>
        <taxon>Rikenellaceae</taxon>
        <taxon>Alistipes</taxon>
    </lineage>
</organism>
<keyword evidence="2" id="KW-1185">Reference proteome</keyword>
<reference evidence="1 2" key="1">
    <citation type="journal article" date="2020" name="Int. J. Syst. Evol. Microbiol.">
        <title>Alistipes communis sp. nov., Alistipes dispar sp. nov. and Alistipes onderdonkii subsp. vulgaris subsp. nov., isolated from human faeces, and creation of Alistipes onderdonkii subsp. onderdonkii subsp. nov.</title>
        <authorList>
            <person name="Sakamoto M."/>
            <person name="Ikeyama N."/>
            <person name="Ogata Y."/>
            <person name="Suda W."/>
            <person name="Iino T."/>
            <person name="Hattori M."/>
            <person name="Ohkuma M."/>
        </authorList>
    </citation>
    <scope>NUCLEOTIDE SEQUENCE [LARGE SCALE GENOMIC DNA]</scope>
    <source>
        <strain evidence="1 2">5CPYCFAH4</strain>
    </source>
</reference>
<evidence type="ECO:0000313" key="2">
    <source>
        <dbReference type="Proteomes" id="UP000317465"/>
    </source>
</evidence>